<reference evidence="2" key="1">
    <citation type="journal article" date="2021" name="IMA Fungus">
        <title>Genomic characterization of three marine fungi, including Emericellopsis atlantica sp. nov. with signatures of a generalist lifestyle and marine biomass degradation.</title>
        <authorList>
            <person name="Hagestad O.C."/>
            <person name="Hou L."/>
            <person name="Andersen J.H."/>
            <person name="Hansen E.H."/>
            <person name="Altermark B."/>
            <person name="Li C."/>
            <person name="Kuhnert E."/>
            <person name="Cox R.J."/>
            <person name="Crous P.W."/>
            <person name="Spatafora J.W."/>
            <person name="Lail K."/>
            <person name="Amirebrahimi M."/>
            <person name="Lipzen A."/>
            <person name="Pangilinan J."/>
            <person name="Andreopoulos W."/>
            <person name="Hayes R.D."/>
            <person name="Ng V."/>
            <person name="Grigoriev I.V."/>
            <person name="Jackson S.A."/>
            <person name="Sutton T.D.S."/>
            <person name="Dobson A.D.W."/>
            <person name="Rama T."/>
        </authorList>
    </citation>
    <scope>NUCLEOTIDE SEQUENCE</scope>
    <source>
        <strain evidence="2">TRa3180A</strain>
    </source>
</reference>
<organism evidence="2 3">
    <name type="scientific">Calycina marina</name>
    <dbReference type="NCBI Taxonomy" id="1763456"/>
    <lineage>
        <taxon>Eukaryota</taxon>
        <taxon>Fungi</taxon>
        <taxon>Dikarya</taxon>
        <taxon>Ascomycota</taxon>
        <taxon>Pezizomycotina</taxon>
        <taxon>Leotiomycetes</taxon>
        <taxon>Helotiales</taxon>
        <taxon>Pezizellaceae</taxon>
        <taxon>Calycina</taxon>
    </lineage>
</organism>
<evidence type="ECO:0000313" key="3">
    <source>
        <dbReference type="Proteomes" id="UP000887226"/>
    </source>
</evidence>
<name>A0A9P8CF15_9HELO</name>
<dbReference type="PANTHER" id="PTHR24148:SF64">
    <property type="entry name" value="HETEROKARYON INCOMPATIBILITY DOMAIN-CONTAINING PROTEIN"/>
    <property type="match status" value="1"/>
</dbReference>
<dbReference type="Proteomes" id="UP000887226">
    <property type="component" value="Unassembled WGS sequence"/>
</dbReference>
<keyword evidence="3" id="KW-1185">Reference proteome</keyword>
<sequence length="125" mass="14728">WARCWTKNTHLKYTAHLFVLGEGGGFWSFLVDNWSMKYTALSSLCGDDRDEQEILVDDQIVRDLVNLWSDLMHIRGEEEQTLWINAIRVNQREYCKESHQVRMMKITNEKAEQVYAWLGEEADAT</sequence>
<gene>
    <name evidence="2" type="ORF">BJ878DRAFT_148024</name>
</gene>
<feature type="domain" description="Heterokaryon incompatibility" evidence="1">
    <location>
        <begin position="38"/>
        <end position="123"/>
    </location>
</feature>
<dbReference type="OrthoDB" id="3600004at2759"/>
<dbReference type="EMBL" id="MU254028">
    <property type="protein sequence ID" value="KAG9242866.1"/>
    <property type="molecule type" value="Genomic_DNA"/>
</dbReference>
<accession>A0A9P8CF15</accession>
<dbReference type="Pfam" id="PF06985">
    <property type="entry name" value="HET"/>
    <property type="match status" value="1"/>
</dbReference>
<proteinExistence type="predicted"/>
<evidence type="ECO:0000259" key="1">
    <source>
        <dbReference type="Pfam" id="PF06985"/>
    </source>
</evidence>
<protein>
    <recommendedName>
        <fullName evidence="1">Heterokaryon incompatibility domain-containing protein</fullName>
    </recommendedName>
</protein>
<dbReference type="PANTHER" id="PTHR24148">
    <property type="entry name" value="ANKYRIN REPEAT DOMAIN-CONTAINING PROTEIN 39 HOMOLOG-RELATED"/>
    <property type="match status" value="1"/>
</dbReference>
<dbReference type="InterPro" id="IPR010730">
    <property type="entry name" value="HET"/>
</dbReference>
<dbReference type="InterPro" id="IPR052895">
    <property type="entry name" value="HetReg/Transcr_Mod"/>
</dbReference>
<comment type="caution">
    <text evidence="2">The sequence shown here is derived from an EMBL/GenBank/DDBJ whole genome shotgun (WGS) entry which is preliminary data.</text>
</comment>
<feature type="non-terminal residue" evidence="2">
    <location>
        <position position="1"/>
    </location>
</feature>
<dbReference type="AlphaFoldDB" id="A0A9P8CF15"/>
<evidence type="ECO:0000313" key="2">
    <source>
        <dbReference type="EMBL" id="KAG9242866.1"/>
    </source>
</evidence>